<keyword evidence="1" id="KW-1133">Transmembrane helix</keyword>
<reference evidence="2 3" key="1">
    <citation type="submission" date="2024-01" db="EMBL/GenBank/DDBJ databases">
        <title>The genomes of 5 underutilized Papilionoideae crops provide insights into root nodulation and disease resistanc.</title>
        <authorList>
            <person name="Jiang F."/>
        </authorList>
    </citation>
    <scope>NUCLEOTIDE SEQUENCE [LARGE SCALE GENOMIC DNA]</scope>
    <source>
        <strain evidence="2">JINMINGXINNONG_FW02</strain>
        <tissue evidence="2">Leaves</tissue>
    </source>
</reference>
<dbReference type="AlphaFoldDB" id="A0AAN9M6P5"/>
<dbReference type="EMBL" id="JAYMYR010000008">
    <property type="protein sequence ID" value="KAK7348704.1"/>
    <property type="molecule type" value="Genomic_DNA"/>
</dbReference>
<keyword evidence="1" id="KW-0472">Membrane</keyword>
<protein>
    <submittedName>
        <fullName evidence="2">Uncharacterized protein</fullName>
    </submittedName>
</protein>
<keyword evidence="3" id="KW-1185">Reference proteome</keyword>
<keyword evidence="1" id="KW-0812">Transmembrane</keyword>
<feature type="transmembrane region" description="Helical" evidence="1">
    <location>
        <begin position="31"/>
        <end position="51"/>
    </location>
</feature>
<evidence type="ECO:0000313" key="2">
    <source>
        <dbReference type="EMBL" id="KAK7348704.1"/>
    </source>
</evidence>
<organism evidence="2 3">
    <name type="scientific">Phaseolus coccineus</name>
    <name type="common">Scarlet runner bean</name>
    <name type="synonym">Phaseolus multiflorus</name>
    <dbReference type="NCBI Taxonomy" id="3886"/>
    <lineage>
        <taxon>Eukaryota</taxon>
        <taxon>Viridiplantae</taxon>
        <taxon>Streptophyta</taxon>
        <taxon>Embryophyta</taxon>
        <taxon>Tracheophyta</taxon>
        <taxon>Spermatophyta</taxon>
        <taxon>Magnoliopsida</taxon>
        <taxon>eudicotyledons</taxon>
        <taxon>Gunneridae</taxon>
        <taxon>Pentapetalae</taxon>
        <taxon>rosids</taxon>
        <taxon>fabids</taxon>
        <taxon>Fabales</taxon>
        <taxon>Fabaceae</taxon>
        <taxon>Papilionoideae</taxon>
        <taxon>50 kb inversion clade</taxon>
        <taxon>NPAAA clade</taxon>
        <taxon>indigoferoid/millettioid clade</taxon>
        <taxon>Phaseoleae</taxon>
        <taxon>Phaseolus</taxon>
    </lineage>
</organism>
<accession>A0AAN9M6P5</accession>
<gene>
    <name evidence="2" type="ORF">VNO80_23327</name>
</gene>
<proteinExistence type="predicted"/>
<evidence type="ECO:0000313" key="3">
    <source>
        <dbReference type="Proteomes" id="UP001374584"/>
    </source>
</evidence>
<comment type="caution">
    <text evidence="2">The sequence shown here is derived from an EMBL/GenBank/DDBJ whole genome shotgun (WGS) entry which is preliminary data.</text>
</comment>
<dbReference type="Proteomes" id="UP001374584">
    <property type="component" value="Unassembled WGS sequence"/>
</dbReference>
<name>A0AAN9M6P5_PHACN</name>
<evidence type="ECO:0000256" key="1">
    <source>
        <dbReference type="SAM" id="Phobius"/>
    </source>
</evidence>
<sequence length="75" mass="8479">MVFFQPEYSGVVMKDFSFLWAQESDGAEPTLLLFCFHILMIVSMPFAKLALGMFQYASSQLHTPMVRDLAVGRKG</sequence>